<dbReference type="InterPro" id="IPR001055">
    <property type="entry name" value="Adrenodoxin-like"/>
</dbReference>
<evidence type="ECO:0000256" key="6">
    <source>
        <dbReference type="ARBA" id="ARBA00034078"/>
    </source>
</evidence>
<evidence type="ECO:0000256" key="3">
    <source>
        <dbReference type="ARBA" id="ARBA00022723"/>
    </source>
</evidence>
<evidence type="ECO:0000256" key="5">
    <source>
        <dbReference type="ARBA" id="ARBA00023014"/>
    </source>
</evidence>
<keyword evidence="2" id="KW-0001">2Fe-2S</keyword>
<dbReference type="InterPro" id="IPR012675">
    <property type="entry name" value="Beta-grasp_dom_sf"/>
</dbReference>
<name>A0A5P2HGV4_9BURK</name>
<dbReference type="SUPFAM" id="SSF54292">
    <property type="entry name" value="2Fe-2S ferredoxin-like"/>
    <property type="match status" value="1"/>
</dbReference>
<protein>
    <submittedName>
        <fullName evidence="8">2Fe-2S iron-sulfur cluster binding domain-containing protein</fullName>
    </submittedName>
</protein>
<accession>A0A5P2HGV4</accession>
<dbReference type="PANTHER" id="PTHR23426:SF65">
    <property type="entry name" value="FERREDOXIN-2, MITOCHONDRIAL"/>
    <property type="match status" value="1"/>
</dbReference>
<dbReference type="GO" id="GO:0051537">
    <property type="term" value="F:2 iron, 2 sulfur cluster binding"/>
    <property type="evidence" value="ECO:0007669"/>
    <property type="project" value="UniProtKB-KW"/>
</dbReference>
<keyword evidence="4" id="KW-0408">Iron</keyword>
<dbReference type="InterPro" id="IPR001041">
    <property type="entry name" value="2Fe-2S_ferredoxin-type"/>
</dbReference>
<dbReference type="Gene3D" id="3.10.20.30">
    <property type="match status" value="1"/>
</dbReference>
<dbReference type="AlphaFoldDB" id="A0A5P2HGV4"/>
<dbReference type="Proteomes" id="UP000322822">
    <property type="component" value="Chromosome 2"/>
</dbReference>
<keyword evidence="3" id="KW-0479">Metal-binding</keyword>
<dbReference type="PROSITE" id="PS51085">
    <property type="entry name" value="2FE2S_FER_2"/>
    <property type="match status" value="1"/>
</dbReference>
<dbReference type="PRINTS" id="PR00355">
    <property type="entry name" value="ADRENODOXIN"/>
</dbReference>
<proteinExistence type="inferred from homology"/>
<dbReference type="PANTHER" id="PTHR23426">
    <property type="entry name" value="FERREDOXIN/ADRENODOXIN"/>
    <property type="match status" value="1"/>
</dbReference>
<feature type="domain" description="2Fe-2S ferredoxin-type" evidence="7">
    <location>
        <begin position="2"/>
        <end position="106"/>
    </location>
</feature>
<comment type="cofactor">
    <cofactor evidence="6">
        <name>[2Fe-2S] cluster</name>
        <dbReference type="ChEBI" id="CHEBI:190135"/>
    </cofactor>
</comment>
<sequence length="107" mass="11271">MPTITYVLKDGNTKTVAAANGKTLMELAIASNVRGIDAECGGCCSCATCHVYIDPAWLDKLPAPDEMENELLEGVAAERTDASRLSCQIVLSDALDGMIVRVPATQG</sequence>
<comment type="similarity">
    <text evidence="1">Belongs to the adrenodoxin/putidaredoxin family.</text>
</comment>
<evidence type="ECO:0000256" key="1">
    <source>
        <dbReference type="ARBA" id="ARBA00010914"/>
    </source>
</evidence>
<evidence type="ECO:0000313" key="9">
    <source>
        <dbReference type="Proteomes" id="UP000322822"/>
    </source>
</evidence>
<evidence type="ECO:0000259" key="7">
    <source>
        <dbReference type="PROSITE" id="PS51085"/>
    </source>
</evidence>
<dbReference type="CDD" id="cd00207">
    <property type="entry name" value="fer2"/>
    <property type="match status" value="1"/>
</dbReference>
<dbReference type="EMBL" id="CP044067">
    <property type="protein sequence ID" value="QET06389.1"/>
    <property type="molecule type" value="Genomic_DNA"/>
</dbReference>
<evidence type="ECO:0000256" key="2">
    <source>
        <dbReference type="ARBA" id="ARBA00022714"/>
    </source>
</evidence>
<dbReference type="InterPro" id="IPR036010">
    <property type="entry name" value="2Fe-2S_ferredoxin-like_sf"/>
</dbReference>
<dbReference type="GO" id="GO:0140647">
    <property type="term" value="P:P450-containing electron transport chain"/>
    <property type="evidence" value="ECO:0007669"/>
    <property type="project" value="InterPro"/>
</dbReference>
<keyword evidence="5" id="KW-0411">Iron-sulfur</keyword>
<organism evidence="8 9">
    <name type="scientific">Cupriavidus pauculus</name>
    <dbReference type="NCBI Taxonomy" id="82633"/>
    <lineage>
        <taxon>Bacteria</taxon>
        <taxon>Pseudomonadati</taxon>
        <taxon>Pseudomonadota</taxon>
        <taxon>Betaproteobacteria</taxon>
        <taxon>Burkholderiales</taxon>
        <taxon>Burkholderiaceae</taxon>
        <taxon>Cupriavidus</taxon>
    </lineage>
</organism>
<gene>
    <name evidence="8" type="ORF">FOB72_31375</name>
</gene>
<dbReference type="OrthoDB" id="9799640at2"/>
<dbReference type="GO" id="GO:0005829">
    <property type="term" value="C:cytosol"/>
    <property type="evidence" value="ECO:0007669"/>
    <property type="project" value="TreeGrafter"/>
</dbReference>
<evidence type="ECO:0000313" key="8">
    <source>
        <dbReference type="EMBL" id="QET06389.1"/>
    </source>
</evidence>
<dbReference type="Pfam" id="PF00111">
    <property type="entry name" value="Fer2"/>
    <property type="match status" value="1"/>
</dbReference>
<evidence type="ECO:0000256" key="4">
    <source>
        <dbReference type="ARBA" id="ARBA00023004"/>
    </source>
</evidence>
<dbReference type="GO" id="GO:0046872">
    <property type="term" value="F:metal ion binding"/>
    <property type="evidence" value="ECO:0007669"/>
    <property type="project" value="UniProtKB-KW"/>
</dbReference>
<reference evidence="8 9" key="1">
    <citation type="submission" date="2019-09" db="EMBL/GenBank/DDBJ databases">
        <title>FDA dAtabase for Regulatory Grade micrObial Sequences (FDA-ARGOS): Supporting development and validation of Infectious Disease Dx tests.</title>
        <authorList>
            <person name="Sciortino C."/>
            <person name="Tallon L."/>
            <person name="Sadzewicz L."/>
            <person name="Vavikolanu K."/>
            <person name="Mehta A."/>
            <person name="Aluvathingal J."/>
            <person name="Nadendla S."/>
            <person name="Nandy P."/>
            <person name="Geyer C."/>
            <person name="Yan Y."/>
            <person name="Sichtig H."/>
        </authorList>
    </citation>
    <scope>NUCLEOTIDE SEQUENCE [LARGE SCALE GENOMIC DNA]</scope>
    <source>
        <strain evidence="8 9">FDAARGOS_664</strain>
    </source>
</reference>
<dbReference type="RefSeq" id="WP_150377107.1">
    <property type="nucleotide sequence ID" value="NZ_CP044067.1"/>
</dbReference>
<dbReference type="GO" id="GO:0009055">
    <property type="term" value="F:electron transfer activity"/>
    <property type="evidence" value="ECO:0007669"/>
    <property type="project" value="TreeGrafter"/>
</dbReference>